<dbReference type="STRING" id="43775.SAMN04489760_11556"/>
<evidence type="ECO:0000313" key="1">
    <source>
        <dbReference type="EMBL" id="SEM43464.1"/>
    </source>
</evidence>
<keyword evidence="2" id="KW-1185">Reference proteome</keyword>
<name>A0A1H7YC76_9BACT</name>
<reference evidence="1 2" key="1">
    <citation type="submission" date="2016-10" db="EMBL/GenBank/DDBJ databases">
        <authorList>
            <person name="de Groot N.N."/>
        </authorList>
    </citation>
    <scope>NUCLEOTIDE SEQUENCE [LARGE SCALE GENOMIC DNA]</scope>
    <source>
        <strain evidence="1 2">DSM 8423</strain>
    </source>
</reference>
<dbReference type="PROSITE" id="PS51257">
    <property type="entry name" value="PROKAR_LIPOPROTEIN"/>
    <property type="match status" value="1"/>
</dbReference>
<protein>
    <recommendedName>
        <fullName evidence="3">Lipoprotein</fullName>
    </recommendedName>
</protein>
<evidence type="ECO:0000313" key="2">
    <source>
        <dbReference type="Proteomes" id="UP000198744"/>
    </source>
</evidence>
<gene>
    <name evidence="1" type="ORF">SAMN04489760_11556</name>
</gene>
<proteinExistence type="predicted"/>
<dbReference type="AlphaFoldDB" id="A0A1H7YC76"/>
<dbReference type="EMBL" id="FOBS01000015">
    <property type="protein sequence ID" value="SEM43464.1"/>
    <property type="molecule type" value="Genomic_DNA"/>
</dbReference>
<accession>A0A1H7YC76</accession>
<sequence length="252" mass="28362">MMQCEKRDVVRCLLFTMIVALFLLSGCASQRAWTYKADPYVKDTPVLNKSVAVPPFADQRENSNSNCVGLYLIPLMPFGWQDLNTPEGVQMHINSGLWTFRPNEDFAKAAAEELNNTSMFKEVFFTHRPSDAELTLKGKIISTNYDGKIITYGLSVYGPLLWFIGFPASYVENSLELQLELVDTKTNEVFWQQSFKRNQNVTSIMYAMQPDFMYDSLFKEVMKEAIPSLRNKLSSPPAAASVGPPANLTAAP</sequence>
<dbReference type="Proteomes" id="UP000198744">
    <property type="component" value="Unassembled WGS sequence"/>
</dbReference>
<organism evidence="1 2">
    <name type="scientific">Syntrophus gentianae</name>
    <dbReference type="NCBI Taxonomy" id="43775"/>
    <lineage>
        <taxon>Bacteria</taxon>
        <taxon>Pseudomonadati</taxon>
        <taxon>Thermodesulfobacteriota</taxon>
        <taxon>Syntrophia</taxon>
        <taxon>Syntrophales</taxon>
        <taxon>Syntrophaceae</taxon>
        <taxon>Syntrophus</taxon>
    </lineage>
</organism>
<evidence type="ECO:0008006" key="3">
    <source>
        <dbReference type="Google" id="ProtNLM"/>
    </source>
</evidence>
<dbReference type="RefSeq" id="WP_093883727.1">
    <property type="nucleotide sequence ID" value="NZ_FOBS01000015.1"/>
</dbReference>
<dbReference type="OrthoDB" id="328228at2"/>